<dbReference type="AlphaFoldDB" id="M3BRG8"/>
<organism evidence="2 3">
    <name type="scientific">Sphaerulina musiva (strain SO2202)</name>
    <name type="common">Poplar stem canker fungus</name>
    <name type="synonym">Septoria musiva</name>
    <dbReference type="NCBI Taxonomy" id="692275"/>
    <lineage>
        <taxon>Eukaryota</taxon>
        <taxon>Fungi</taxon>
        <taxon>Dikarya</taxon>
        <taxon>Ascomycota</taxon>
        <taxon>Pezizomycotina</taxon>
        <taxon>Dothideomycetes</taxon>
        <taxon>Dothideomycetidae</taxon>
        <taxon>Mycosphaerellales</taxon>
        <taxon>Mycosphaerellaceae</taxon>
        <taxon>Sphaerulina</taxon>
    </lineage>
</organism>
<evidence type="ECO:0000256" key="1">
    <source>
        <dbReference type="SAM" id="MobiDB-lite"/>
    </source>
</evidence>
<dbReference type="Proteomes" id="UP000016931">
    <property type="component" value="Unassembled WGS sequence"/>
</dbReference>
<name>M3BRG8_SPHMS</name>
<dbReference type="EMBL" id="KB456270">
    <property type="protein sequence ID" value="EMF08718.1"/>
    <property type="molecule type" value="Genomic_DNA"/>
</dbReference>
<protein>
    <submittedName>
        <fullName evidence="2">Uncharacterized protein</fullName>
    </submittedName>
</protein>
<dbReference type="RefSeq" id="XP_016756839.1">
    <property type="nucleotide sequence ID" value="XM_016908230.1"/>
</dbReference>
<evidence type="ECO:0000313" key="3">
    <source>
        <dbReference type="Proteomes" id="UP000016931"/>
    </source>
</evidence>
<reference evidence="2 3" key="1">
    <citation type="journal article" date="2012" name="PLoS Pathog.">
        <title>Diverse lifestyles and strategies of plant pathogenesis encoded in the genomes of eighteen Dothideomycetes fungi.</title>
        <authorList>
            <person name="Ohm R.A."/>
            <person name="Feau N."/>
            <person name="Henrissat B."/>
            <person name="Schoch C.L."/>
            <person name="Horwitz B.A."/>
            <person name="Barry K.W."/>
            <person name="Condon B.J."/>
            <person name="Copeland A.C."/>
            <person name="Dhillon B."/>
            <person name="Glaser F."/>
            <person name="Hesse C.N."/>
            <person name="Kosti I."/>
            <person name="LaButti K."/>
            <person name="Lindquist E.A."/>
            <person name="Lucas S."/>
            <person name="Salamov A.A."/>
            <person name="Bradshaw R.E."/>
            <person name="Ciuffetti L."/>
            <person name="Hamelin R.C."/>
            <person name="Kema G.H.J."/>
            <person name="Lawrence C."/>
            <person name="Scott J.A."/>
            <person name="Spatafora J.W."/>
            <person name="Turgeon B.G."/>
            <person name="de Wit P.J.G.M."/>
            <person name="Zhong S."/>
            <person name="Goodwin S.B."/>
            <person name="Grigoriev I.V."/>
        </authorList>
    </citation>
    <scope>NUCLEOTIDE SEQUENCE [LARGE SCALE GENOMIC DNA]</scope>
    <source>
        <strain evidence="2 3">SO2202</strain>
    </source>
</reference>
<feature type="region of interest" description="Disordered" evidence="1">
    <location>
        <begin position="16"/>
        <end position="52"/>
    </location>
</feature>
<gene>
    <name evidence="2" type="ORF">SEPMUDRAFT_166404</name>
</gene>
<accession>M3BRG8</accession>
<proteinExistence type="predicted"/>
<dbReference type="HOGENOM" id="CLU_2198639_0_0_1"/>
<dbReference type="GeneID" id="27905367"/>
<evidence type="ECO:0000313" key="2">
    <source>
        <dbReference type="EMBL" id="EMF08718.1"/>
    </source>
</evidence>
<sequence>MLYHWYKRAARTGPGLLWSSAKQHDDESTTTTTTPPPPPKNPKGKVRSGSQEEEEKISLVFLLLQAHESMTFPRVSPLPFWGTHIQEVPSLLKKDQEVGTLFFCVCVF</sequence>
<keyword evidence="3" id="KW-1185">Reference proteome</keyword>